<evidence type="ECO:0000259" key="1">
    <source>
        <dbReference type="Pfam" id="PF18066"/>
    </source>
</evidence>
<organism evidence="2 3">
    <name type="scientific">Saccharococcus caldoxylosilyticus</name>
    <dbReference type="NCBI Taxonomy" id="81408"/>
    <lineage>
        <taxon>Bacteria</taxon>
        <taxon>Bacillati</taxon>
        <taxon>Bacillota</taxon>
        <taxon>Bacilli</taxon>
        <taxon>Bacillales</taxon>
        <taxon>Anoxybacillaceae</taxon>
        <taxon>Saccharococcus</taxon>
    </lineage>
</organism>
<dbReference type="EMBL" id="LQYS01000062">
    <property type="protein sequence ID" value="KYD12407.1"/>
    <property type="molecule type" value="Genomic_DNA"/>
</dbReference>
<feature type="domain" description="Phage ABA sandwich" evidence="1">
    <location>
        <begin position="10"/>
        <end position="102"/>
    </location>
</feature>
<dbReference type="Gene3D" id="3.30.2120.10">
    <property type="entry name" value="Bacillus phage protein-like"/>
    <property type="match status" value="1"/>
</dbReference>
<dbReference type="InterPro" id="IPR041270">
    <property type="entry name" value="Phage_ABA_S"/>
</dbReference>
<reference evidence="2 3" key="1">
    <citation type="submission" date="2016-01" db="EMBL/GenBank/DDBJ databases">
        <title>Draft Genome Sequences of Seven Thermophilic Sporeformers Isolated from Foods.</title>
        <authorList>
            <person name="Berendsen E.M."/>
            <person name="Wells-Bennik M.H."/>
            <person name="Krawcyk A.O."/>
            <person name="De Jong A."/>
            <person name="Holsappel S."/>
            <person name="Eijlander R.T."/>
            <person name="Kuipers O.P."/>
        </authorList>
    </citation>
    <scope>NUCLEOTIDE SEQUENCE [LARGE SCALE GENOMIC DNA]</scope>
    <source>
        <strain evidence="2 3">B4119</strain>
    </source>
</reference>
<dbReference type="SUPFAM" id="SSF111074">
    <property type="entry name" value="Bacillus phage protein"/>
    <property type="match status" value="1"/>
</dbReference>
<dbReference type="PATRIC" id="fig|81408.3.peg.4099"/>
<name>A0A150LJ96_9BACL</name>
<proteinExistence type="predicted"/>
<evidence type="ECO:0000313" key="3">
    <source>
        <dbReference type="Proteomes" id="UP000075455"/>
    </source>
</evidence>
<dbReference type="AlphaFoldDB" id="A0A150LJ96"/>
<dbReference type="RefSeq" id="WP_153018031.1">
    <property type="nucleotide sequence ID" value="NZ_LQYS01000062.1"/>
</dbReference>
<evidence type="ECO:0000313" key="2">
    <source>
        <dbReference type="EMBL" id="KYD12407.1"/>
    </source>
</evidence>
<comment type="caution">
    <text evidence="2">The sequence shown here is derived from an EMBL/GenBank/DDBJ whole genome shotgun (WGS) entry which is preliminary data.</text>
</comment>
<dbReference type="Proteomes" id="UP000075455">
    <property type="component" value="Unassembled WGS sequence"/>
</dbReference>
<accession>A0A150LJ96</accession>
<protein>
    <recommendedName>
        <fullName evidence="1">Phage ABA sandwich domain-containing protein</fullName>
    </recommendedName>
</protein>
<dbReference type="InterPro" id="IPR028985">
    <property type="entry name" value="Bacillus_phage_prot-like"/>
</dbReference>
<dbReference type="Pfam" id="PF18066">
    <property type="entry name" value="Phage_ABA_S"/>
    <property type="match status" value="1"/>
</dbReference>
<gene>
    <name evidence="2" type="ORF">B4119_2913</name>
</gene>
<dbReference type="STRING" id="81408.B4119_2913"/>
<sequence>MMNLREINWFVAEKVMNWHVWENEDGELMVTKGYGCYSHCPSFSTNIADAWQVVEKLNGDDFDFQVWREKGKYNVEFAKDFFYLFGFAESENAALAICLAALKAVGVEEEVTEQ</sequence>